<dbReference type="CDD" id="cd24048">
    <property type="entry name" value="ASKHA_NBD_FtsA"/>
    <property type="match status" value="1"/>
</dbReference>
<sequence>MKKSILAIDIGSSKICAIIAEISPEGTIQISGAGIVRSQGIKKGSITNIELASKAIKAALADARRVAGTEIKRAIVSISGAYTKSLNSSGIVNIPNREITFKEISRVMHTSLYNANIPNEYEVLHTLPYNFIVDDQEFIEDPLGMNASRLEVETHIITTQKSNLNNLKKAVRGAGVEVDTVVLNGYASAIAVLNEDEKELGAAVIDMGGHTCDTVIHSGTAIRYNDFLGVGSHHITSDLSMALHTPLNIAESVKIKYGSLSAPSDDLIELPIIGDEESSHEVSLGVVHNVIYARVEETLMILAQSIDKSGLKDQLGAGVVLTGGFTKLDGLRDLAVAIFDNVPVRLAKPCNVEGLFDALKEPATATAVGLIKYAAGGYAPYEIDVNRQVRYRNEEPMEKPDLTEPSVQEPAEEEIPLPPSEEAGTIRIKSFDARKSADKAAGFGSKFWNWITQLF</sequence>
<evidence type="ECO:0000259" key="8">
    <source>
        <dbReference type="SMART" id="SM00842"/>
    </source>
</evidence>
<dbReference type="Pfam" id="PF02491">
    <property type="entry name" value="SHS2_FTSA"/>
    <property type="match status" value="1"/>
</dbReference>
<feature type="region of interest" description="Disordered" evidence="7">
    <location>
        <begin position="395"/>
        <end position="420"/>
    </location>
</feature>
<dbReference type="RefSeq" id="WP_345971075.1">
    <property type="nucleotide sequence ID" value="NZ_CP147920.1"/>
</dbReference>
<evidence type="ECO:0000256" key="2">
    <source>
        <dbReference type="ARBA" id="ARBA00022618"/>
    </source>
</evidence>
<dbReference type="InterPro" id="IPR020823">
    <property type="entry name" value="Cell_div_FtsA"/>
</dbReference>
<comment type="subcellular location">
    <subcellularLocation>
        <location evidence="5">Cell membrane</location>
        <topology evidence="5">Peripheral membrane protein</topology>
        <orientation evidence="5">Cytoplasmic side</orientation>
    </subcellularLocation>
    <text evidence="5">Localizes to the Z ring in an FtsZ-dependent manner. Targeted to the membrane through a conserved C-terminal amphipathic helix.</text>
</comment>
<organism evidence="9 10">
    <name type="scientific">Sulfurimonas diazotrophicus</name>
    <dbReference type="NCBI Taxonomy" id="3131939"/>
    <lineage>
        <taxon>Bacteria</taxon>
        <taxon>Pseudomonadati</taxon>
        <taxon>Campylobacterota</taxon>
        <taxon>Epsilonproteobacteria</taxon>
        <taxon>Campylobacterales</taxon>
        <taxon>Sulfurimonadaceae</taxon>
        <taxon>Sulfurimonas</taxon>
    </lineage>
</organism>
<evidence type="ECO:0000256" key="5">
    <source>
        <dbReference type="HAMAP-Rule" id="MF_02033"/>
    </source>
</evidence>
<keyword evidence="1 5" id="KW-1003">Cell membrane</keyword>
<dbReference type="Gene3D" id="3.30.1490.110">
    <property type="match status" value="1"/>
</dbReference>
<dbReference type="SMART" id="SM00842">
    <property type="entry name" value="FtsA"/>
    <property type="match status" value="1"/>
</dbReference>
<evidence type="ECO:0000256" key="4">
    <source>
        <dbReference type="ARBA" id="ARBA00023306"/>
    </source>
</evidence>
<keyword evidence="10" id="KW-1185">Reference proteome</keyword>
<dbReference type="PANTHER" id="PTHR32432">
    <property type="entry name" value="CELL DIVISION PROTEIN FTSA-RELATED"/>
    <property type="match status" value="1"/>
</dbReference>
<dbReference type="InterPro" id="IPR050696">
    <property type="entry name" value="FtsA/MreB"/>
</dbReference>
<dbReference type="EMBL" id="CP147920">
    <property type="protein sequence ID" value="XAU15976.1"/>
    <property type="molecule type" value="Genomic_DNA"/>
</dbReference>
<evidence type="ECO:0000256" key="3">
    <source>
        <dbReference type="ARBA" id="ARBA00023136"/>
    </source>
</evidence>
<dbReference type="InterPro" id="IPR043129">
    <property type="entry name" value="ATPase_NBD"/>
</dbReference>
<dbReference type="Gene3D" id="3.30.420.40">
    <property type="match status" value="2"/>
</dbReference>
<evidence type="ECO:0000256" key="7">
    <source>
        <dbReference type="SAM" id="MobiDB-lite"/>
    </source>
</evidence>
<proteinExistence type="inferred from homology"/>
<evidence type="ECO:0000256" key="1">
    <source>
        <dbReference type="ARBA" id="ARBA00022475"/>
    </source>
</evidence>
<evidence type="ECO:0000313" key="10">
    <source>
        <dbReference type="Proteomes" id="UP001447842"/>
    </source>
</evidence>
<dbReference type="NCBIfam" id="TIGR01174">
    <property type="entry name" value="ftsA"/>
    <property type="match status" value="1"/>
</dbReference>
<protein>
    <recommendedName>
        <fullName evidence="5 6">Cell division protein FtsA</fullName>
    </recommendedName>
</protein>
<evidence type="ECO:0000313" key="9">
    <source>
        <dbReference type="EMBL" id="XAU15976.1"/>
    </source>
</evidence>
<feature type="domain" description="SHS2" evidence="8">
    <location>
        <begin position="5"/>
        <end position="192"/>
    </location>
</feature>
<comment type="subunit">
    <text evidence="5">Self-interacts. Interacts with FtsZ.</text>
</comment>
<comment type="similarity">
    <text evidence="5 6">Belongs to the FtsA/MreB family.</text>
</comment>
<name>A0ABZ3HCH6_9BACT</name>
<dbReference type="PANTHER" id="PTHR32432:SF4">
    <property type="entry name" value="CELL DIVISION PROTEIN FTSA"/>
    <property type="match status" value="1"/>
</dbReference>
<accession>A0ABZ3HCH6</accession>
<reference evidence="9 10" key="1">
    <citation type="submission" date="2024-03" db="EMBL/GenBank/DDBJ databases">
        <title>Sulfurimonas sp. HSL3-1.</title>
        <authorList>
            <person name="Wang S."/>
        </authorList>
    </citation>
    <scope>NUCLEOTIDE SEQUENCE [LARGE SCALE GENOMIC DNA]</scope>
    <source>
        <strain evidence="9 10">HSL3-1</strain>
    </source>
</reference>
<dbReference type="HAMAP" id="MF_02033">
    <property type="entry name" value="FtsA"/>
    <property type="match status" value="1"/>
</dbReference>
<keyword evidence="4 5" id="KW-0131">Cell cycle</keyword>
<dbReference type="Proteomes" id="UP001447842">
    <property type="component" value="Chromosome"/>
</dbReference>
<dbReference type="PIRSF" id="PIRSF003101">
    <property type="entry name" value="FtsA"/>
    <property type="match status" value="1"/>
</dbReference>
<dbReference type="GO" id="GO:0051301">
    <property type="term" value="P:cell division"/>
    <property type="evidence" value="ECO:0007669"/>
    <property type="project" value="UniProtKB-KW"/>
</dbReference>
<keyword evidence="2 5" id="KW-0132">Cell division</keyword>
<dbReference type="Pfam" id="PF14450">
    <property type="entry name" value="FtsA"/>
    <property type="match status" value="1"/>
</dbReference>
<gene>
    <name evidence="5 9" type="primary">ftsA</name>
    <name evidence="9" type="ORF">WCY31_04540</name>
</gene>
<keyword evidence="3 5" id="KW-0472">Membrane</keyword>
<dbReference type="SUPFAM" id="SSF53067">
    <property type="entry name" value="Actin-like ATPase domain"/>
    <property type="match status" value="2"/>
</dbReference>
<dbReference type="InterPro" id="IPR003494">
    <property type="entry name" value="SHS2_FtsA"/>
</dbReference>
<comment type="function">
    <text evidence="5 6">Cell division protein that is involved in the assembly of the Z ring. May serve as a membrane anchor for the Z ring.</text>
</comment>
<evidence type="ECO:0000256" key="6">
    <source>
        <dbReference type="PIRNR" id="PIRNR003101"/>
    </source>
</evidence>